<dbReference type="EMBL" id="AP022587">
    <property type="protein sequence ID" value="BBY20848.1"/>
    <property type="molecule type" value="Genomic_DNA"/>
</dbReference>
<keyword evidence="3" id="KW-1185">Reference proteome</keyword>
<dbReference type="KEGG" id="msto:MSTO_10530"/>
<accession>A0A7I7Q3J2</accession>
<name>A0A7I7Q3J2_9MYCO</name>
<dbReference type="AlphaFoldDB" id="A0A7I7Q3J2"/>
<organism evidence="2 3">
    <name type="scientific">Mycobacterium stomatepiae</name>
    <dbReference type="NCBI Taxonomy" id="470076"/>
    <lineage>
        <taxon>Bacteria</taxon>
        <taxon>Bacillati</taxon>
        <taxon>Actinomycetota</taxon>
        <taxon>Actinomycetes</taxon>
        <taxon>Mycobacteriales</taxon>
        <taxon>Mycobacteriaceae</taxon>
        <taxon>Mycobacterium</taxon>
        <taxon>Mycobacterium simiae complex</taxon>
    </lineage>
</organism>
<sequence length="144" mass="15357">MDHPGAVGGVQGGRDLLDDGDRARCRQRPGAAEHRPDVLAFDEPHIDVELAVDLTVIVDGHDVWFGQPARGLGFALHAAAKDVVGTDLFGYQLERHHAVLDGVVGLVHLAHSAAAQQAAQLVVPESTPDPRFTHQYPPASSRSP</sequence>
<protein>
    <submittedName>
        <fullName evidence="2">Uncharacterized protein</fullName>
    </submittedName>
</protein>
<gene>
    <name evidence="2" type="ORF">MSTO_10530</name>
</gene>
<dbReference type="Proteomes" id="UP000467130">
    <property type="component" value="Chromosome"/>
</dbReference>
<proteinExistence type="predicted"/>
<evidence type="ECO:0000256" key="1">
    <source>
        <dbReference type="SAM" id="MobiDB-lite"/>
    </source>
</evidence>
<feature type="compositionally biased region" description="Gly residues" evidence="1">
    <location>
        <begin position="1"/>
        <end position="12"/>
    </location>
</feature>
<feature type="compositionally biased region" description="Basic and acidic residues" evidence="1">
    <location>
        <begin position="15"/>
        <end position="24"/>
    </location>
</feature>
<reference evidence="2 3" key="1">
    <citation type="journal article" date="2019" name="Emerg. Microbes Infect.">
        <title>Comprehensive subspecies identification of 175 nontuberculous mycobacteria species based on 7547 genomic profiles.</title>
        <authorList>
            <person name="Matsumoto Y."/>
            <person name="Kinjo T."/>
            <person name="Motooka D."/>
            <person name="Nabeya D."/>
            <person name="Jung N."/>
            <person name="Uechi K."/>
            <person name="Horii T."/>
            <person name="Iida T."/>
            <person name="Fujita J."/>
            <person name="Nakamura S."/>
        </authorList>
    </citation>
    <scope>NUCLEOTIDE SEQUENCE [LARGE SCALE GENOMIC DNA]</scope>
    <source>
        <strain evidence="2 3">JCM 17783</strain>
    </source>
</reference>
<evidence type="ECO:0000313" key="2">
    <source>
        <dbReference type="EMBL" id="BBY20848.1"/>
    </source>
</evidence>
<evidence type="ECO:0000313" key="3">
    <source>
        <dbReference type="Proteomes" id="UP000467130"/>
    </source>
</evidence>
<feature type="region of interest" description="Disordered" evidence="1">
    <location>
        <begin position="1"/>
        <end position="33"/>
    </location>
</feature>